<evidence type="ECO:0000256" key="6">
    <source>
        <dbReference type="ARBA" id="ARBA00022842"/>
    </source>
</evidence>
<sequence>MQMTTAKKLFSKQVSFIKSISQMDQAPDLQGRPEVAFVGRSNVGKSTLINSLTNNSKLVKTSSKPGHTRLLNFFNLGNQLTLVDMPGYGYRSKAEWGDLILDYLNTRRQLKRLFLLIDPVAGIKETDKMLIKQLDIQAVSFQVILTKRDKLSDEEFNRSRSSIEEYLAEESICCYPQLLVTGKKRKSKPGDAEYMEQELTRVKCAILSAAQLI</sequence>
<dbReference type="GeneID" id="35437082"/>
<dbReference type="SUPFAM" id="SSF52540">
    <property type="entry name" value="P-loop containing nucleoside triphosphate hydrolases"/>
    <property type="match status" value="1"/>
</dbReference>
<dbReference type="Proteomes" id="UP000242254">
    <property type="component" value="Unassembled WGS sequence"/>
</dbReference>
<feature type="domain" description="EngB-type G" evidence="8">
    <location>
        <begin position="31"/>
        <end position="205"/>
    </location>
</feature>
<evidence type="ECO:0000256" key="4">
    <source>
        <dbReference type="ARBA" id="ARBA00022723"/>
    </source>
</evidence>
<gene>
    <name evidence="9" type="ORF">RHIMIDRAFT_196062</name>
</gene>
<keyword evidence="6" id="KW-0460">Magnesium</keyword>
<dbReference type="InterPro" id="IPR019987">
    <property type="entry name" value="GTP-bd_ribosome_bio_YsxC"/>
</dbReference>
<dbReference type="InterPro" id="IPR030393">
    <property type="entry name" value="G_ENGB_dom"/>
</dbReference>
<comment type="similarity">
    <text evidence="2">Belongs to the TRAFAC class TrmE-Era-EngA-EngB-Septin-like GTPase superfamily. EngB GTPase family.</text>
</comment>
<dbReference type="AlphaFoldDB" id="A0A2G4T9G9"/>
<name>A0A2G4T9G9_RHIZD</name>
<protein>
    <recommendedName>
        <fullName evidence="3">GTP-binding protein 8</fullName>
    </recommendedName>
</protein>
<dbReference type="InterPro" id="IPR027417">
    <property type="entry name" value="P-loop_NTPase"/>
</dbReference>
<accession>A0A2G4T9G9</accession>
<evidence type="ECO:0000256" key="3">
    <source>
        <dbReference type="ARBA" id="ARBA00015370"/>
    </source>
</evidence>
<evidence type="ECO:0000256" key="5">
    <source>
        <dbReference type="ARBA" id="ARBA00022741"/>
    </source>
</evidence>
<keyword evidence="10" id="KW-1185">Reference proteome</keyword>
<keyword evidence="7" id="KW-0342">GTP-binding</keyword>
<evidence type="ECO:0000256" key="2">
    <source>
        <dbReference type="ARBA" id="ARBA00009638"/>
    </source>
</evidence>
<dbReference type="InterPro" id="IPR052279">
    <property type="entry name" value="EngB_GTPase"/>
</dbReference>
<dbReference type="EMBL" id="KZ303842">
    <property type="protein sequence ID" value="PHZ17648.1"/>
    <property type="molecule type" value="Genomic_DNA"/>
</dbReference>
<evidence type="ECO:0000256" key="7">
    <source>
        <dbReference type="ARBA" id="ARBA00023134"/>
    </source>
</evidence>
<reference evidence="9 10" key="1">
    <citation type="journal article" date="2016" name="Proc. Natl. Acad. Sci. U.S.A.">
        <title>Lipid metabolic changes in an early divergent fungus govern the establishment of a mutualistic symbiosis with endobacteria.</title>
        <authorList>
            <person name="Lastovetsky O.A."/>
            <person name="Gaspar M.L."/>
            <person name="Mondo S.J."/>
            <person name="LaButti K.M."/>
            <person name="Sandor L."/>
            <person name="Grigoriev I.V."/>
            <person name="Henry S.A."/>
            <person name="Pawlowska T.E."/>
        </authorList>
    </citation>
    <scope>NUCLEOTIDE SEQUENCE [LARGE SCALE GENOMIC DNA]</scope>
    <source>
        <strain evidence="9 10">ATCC 52813</strain>
    </source>
</reference>
<dbReference type="PRINTS" id="PR00326">
    <property type="entry name" value="GTP1OBG"/>
</dbReference>
<dbReference type="PANTHER" id="PTHR46498:SF1">
    <property type="entry name" value="GTP-BINDING PROTEIN 8"/>
    <property type="match status" value="1"/>
</dbReference>
<dbReference type="PANTHER" id="PTHR46498">
    <property type="entry name" value="GTP-BINDING PROTEIN 8"/>
    <property type="match status" value="1"/>
</dbReference>
<dbReference type="GO" id="GO:0046872">
    <property type="term" value="F:metal ion binding"/>
    <property type="evidence" value="ECO:0007669"/>
    <property type="project" value="UniProtKB-KW"/>
</dbReference>
<evidence type="ECO:0000256" key="1">
    <source>
        <dbReference type="ARBA" id="ARBA00001946"/>
    </source>
</evidence>
<dbReference type="HAMAP" id="MF_00321">
    <property type="entry name" value="GTPase_EngB"/>
    <property type="match status" value="1"/>
</dbReference>
<comment type="cofactor">
    <cofactor evidence="1">
        <name>Mg(2+)</name>
        <dbReference type="ChEBI" id="CHEBI:18420"/>
    </cofactor>
</comment>
<organism evidence="9 10">
    <name type="scientific">Rhizopus microsporus ATCC 52813</name>
    <dbReference type="NCBI Taxonomy" id="1340429"/>
    <lineage>
        <taxon>Eukaryota</taxon>
        <taxon>Fungi</taxon>
        <taxon>Fungi incertae sedis</taxon>
        <taxon>Mucoromycota</taxon>
        <taxon>Mucoromycotina</taxon>
        <taxon>Mucoromycetes</taxon>
        <taxon>Mucorales</taxon>
        <taxon>Mucorineae</taxon>
        <taxon>Rhizopodaceae</taxon>
        <taxon>Rhizopus</taxon>
    </lineage>
</organism>
<dbReference type="Pfam" id="PF01926">
    <property type="entry name" value="MMR_HSR1"/>
    <property type="match status" value="1"/>
</dbReference>
<dbReference type="GO" id="GO:0005739">
    <property type="term" value="C:mitochondrion"/>
    <property type="evidence" value="ECO:0007669"/>
    <property type="project" value="TreeGrafter"/>
</dbReference>
<evidence type="ECO:0000259" key="8">
    <source>
        <dbReference type="PROSITE" id="PS51706"/>
    </source>
</evidence>
<dbReference type="GO" id="GO:0005525">
    <property type="term" value="F:GTP binding"/>
    <property type="evidence" value="ECO:0007669"/>
    <property type="project" value="UniProtKB-KW"/>
</dbReference>
<dbReference type="Gene3D" id="3.40.50.300">
    <property type="entry name" value="P-loop containing nucleotide triphosphate hydrolases"/>
    <property type="match status" value="1"/>
</dbReference>
<keyword evidence="4" id="KW-0479">Metal-binding</keyword>
<proteinExistence type="inferred from homology"/>
<dbReference type="STRING" id="1340429.A0A2G4T9G9"/>
<dbReference type="RefSeq" id="XP_023471356.1">
    <property type="nucleotide sequence ID" value="XM_023606092.1"/>
</dbReference>
<keyword evidence="5" id="KW-0547">Nucleotide-binding</keyword>
<dbReference type="CDD" id="cd01876">
    <property type="entry name" value="YihA_EngB"/>
    <property type="match status" value="1"/>
</dbReference>
<evidence type="ECO:0000313" key="9">
    <source>
        <dbReference type="EMBL" id="PHZ17648.1"/>
    </source>
</evidence>
<dbReference type="PROSITE" id="PS51706">
    <property type="entry name" value="G_ENGB"/>
    <property type="match status" value="1"/>
</dbReference>
<dbReference type="NCBIfam" id="TIGR03598">
    <property type="entry name" value="GTPase_YsxC"/>
    <property type="match status" value="1"/>
</dbReference>
<dbReference type="InterPro" id="IPR006073">
    <property type="entry name" value="GTP-bd"/>
</dbReference>
<evidence type="ECO:0000313" key="10">
    <source>
        <dbReference type="Proteomes" id="UP000242254"/>
    </source>
</evidence>